<evidence type="ECO:0000313" key="1">
    <source>
        <dbReference type="EMBL" id="ANQ46362.1"/>
    </source>
</evidence>
<proteinExistence type="predicted"/>
<sequence length="349" mass="40103">MPIKRGQKATKLTLDQLEKIAQERNHVLLNVATSKRDPSHVPKQNRALLRCNKCQNEWSTKVYVYLDRKSLSLGCRQCYETNLKDPNLYPNAPTRQKETTLARPPRRAGKDLLHAAFVNGPFGHIRNGKDLMLYLKENPNVYNDKVLTLILRNESLKKQKVICEDFLKNNVSRHHVIPLHAKGSPASWNIIKITKEEHHELHVLRYQVYKEKNDLLATYATLSDVYKAQTGDFKKIKQPKSANFGIRNLPEEVRLALEHGMVFTHTDLFRFEIKPNTLQTTKQIVQGLLDCLPEGHPDKERIFKNPTSVNYIRNLIIAAFPAPNTNGSRLKKPIKSAYGFTVKSLKMLN</sequence>
<geneLocation type="chloroplast" evidence="1"/>
<reference evidence="1" key="1">
    <citation type="submission" date="2016-05" db="EMBL/GenBank/DDBJ databases">
        <authorList>
            <person name="Lavstsen T."/>
            <person name="Jespersen J.S."/>
        </authorList>
    </citation>
    <scope>NUCLEOTIDE SEQUENCE</scope>
</reference>
<accession>A0A1B1FK40</accession>
<dbReference type="AlphaFoldDB" id="A0A1B1FK40"/>
<keyword evidence="1" id="KW-0150">Chloroplast</keyword>
<organism evidence="1">
    <name type="scientific">Tetrabaena socialis</name>
    <dbReference type="NCBI Taxonomy" id="47790"/>
    <lineage>
        <taxon>Eukaryota</taxon>
        <taxon>Viridiplantae</taxon>
        <taxon>Chlorophyta</taxon>
        <taxon>core chlorophytes</taxon>
        <taxon>Chlorophyceae</taxon>
        <taxon>CS clade</taxon>
        <taxon>Chlamydomonadales</taxon>
        <taxon>Tetrabaenaceae</taxon>
        <taxon>Tetrabaena</taxon>
    </lineage>
</organism>
<keyword evidence="1" id="KW-0934">Plastid</keyword>
<gene>
    <name evidence="1" type="primary">orf349</name>
</gene>
<dbReference type="EMBL" id="KX232643">
    <property type="protein sequence ID" value="ANQ46362.1"/>
    <property type="molecule type" value="Genomic_DNA"/>
</dbReference>
<name>A0A1B1FK40_9CHLO</name>
<protein>
    <submittedName>
        <fullName evidence="1">Uncharacterized protein</fullName>
    </submittedName>
</protein>